<name>E3UJX8_MNELE</name>
<evidence type="ECO:0000259" key="4">
    <source>
        <dbReference type="PROSITE" id="PS50071"/>
    </source>
</evidence>
<dbReference type="EMBL" id="HM444135">
    <property type="protein sequence ID" value="ADO22656.1"/>
    <property type="molecule type" value="mRNA"/>
</dbReference>
<keyword evidence="1 2" id="KW-0238">DNA-binding</keyword>
<dbReference type="GO" id="GO:0005634">
    <property type="term" value="C:nucleus"/>
    <property type="evidence" value="ECO:0007669"/>
    <property type="project" value="UniProtKB-SubCell"/>
</dbReference>
<feature type="DNA-binding region" description="Homeobox" evidence="1">
    <location>
        <begin position="47"/>
        <end position="108"/>
    </location>
</feature>
<dbReference type="InterPro" id="IPR009057">
    <property type="entry name" value="Homeodomain-like_sf"/>
</dbReference>
<dbReference type="HOGENOM" id="CLU_611530_0_0_1"/>
<dbReference type="AlphaFoldDB" id="E3UJX8"/>
<dbReference type="SUPFAM" id="SSF46689">
    <property type="entry name" value="Homeodomain-like"/>
    <property type="match status" value="1"/>
</dbReference>
<proteinExistence type="evidence at transcript level"/>
<dbReference type="Pfam" id="PF00046">
    <property type="entry name" value="Homeodomain"/>
    <property type="match status" value="1"/>
</dbReference>
<sequence length="126" mass="14494">MDASYAPAQLVLATNTDSFPQLNVYKQNSTLLNIMGYNCTNSRNKPFRRHRTRFNDEQVAAMERYYTNISRYARPDNGLPELIRETGLTHDTIMLWFQNKRARDKRKGWDDTGGGSSGDGKRAKTE</sequence>
<evidence type="ECO:0000256" key="2">
    <source>
        <dbReference type="RuleBase" id="RU000682"/>
    </source>
</evidence>
<organism evidence="5">
    <name type="scientific">Mnemiopsis leidyi</name>
    <name type="common">Sea walnut</name>
    <name type="synonym">Warty comb jellyfish</name>
    <dbReference type="NCBI Taxonomy" id="27923"/>
    <lineage>
        <taxon>Eukaryota</taxon>
        <taxon>Metazoa</taxon>
        <taxon>Ctenophora</taxon>
        <taxon>Tentaculata</taxon>
        <taxon>Lobata</taxon>
        <taxon>Bolinopsidae</taxon>
        <taxon>Mnemiopsis</taxon>
    </lineage>
</organism>
<keyword evidence="1 2" id="KW-0371">Homeobox</keyword>
<protein>
    <submittedName>
        <fullName evidence="5">Homeobox transcription factor HD60</fullName>
    </submittedName>
</protein>
<evidence type="ECO:0000256" key="3">
    <source>
        <dbReference type="SAM" id="MobiDB-lite"/>
    </source>
</evidence>
<evidence type="ECO:0000256" key="1">
    <source>
        <dbReference type="PROSITE-ProRule" id="PRU00108"/>
    </source>
</evidence>
<dbReference type="InterPro" id="IPR001356">
    <property type="entry name" value="HD"/>
</dbReference>
<comment type="subcellular location">
    <subcellularLocation>
        <location evidence="1 2">Nucleus</location>
    </subcellularLocation>
</comment>
<keyword evidence="1 2" id="KW-0539">Nucleus</keyword>
<dbReference type="CDD" id="cd00086">
    <property type="entry name" value="homeodomain"/>
    <property type="match status" value="1"/>
</dbReference>
<dbReference type="PROSITE" id="PS50071">
    <property type="entry name" value="HOMEOBOX_2"/>
    <property type="match status" value="1"/>
</dbReference>
<dbReference type="SMART" id="SM00389">
    <property type="entry name" value="HOX"/>
    <property type="match status" value="1"/>
</dbReference>
<reference evidence="5" key="1">
    <citation type="journal article" date="2010" name="Evodevo">
        <title>The homeodomain complement of the ctenophore Mnemiopsis leidyi suggests that Ctenophora and Porifera diverged prior to the ParaHoxozoa.</title>
        <authorList>
            <person name="Ryan J.F."/>
            <person name="Pang K."/>
            <person name="NISC Comparative Sequencing Program"/>
            <person name="Mullikin J.C."/>
            <person name="Martindale M.Q."/>
            <person name="Baxevanis A.D."/>
        </authorList>
    </citation>
    <scope>NUCLEOTIDE SEQUENCE</scope>
</reference>
<accession>E3UJX8</accession>
<feature type="region of interest" description="Disordered" evidence="3">
    <location>
        <begin position="102"/>
        <end position="126"/>
    </location>
</feature>
<dbReference type="GO" id="GO:0003677">
    <property type="term" value="F:DNA binding"/>
    <property type="evidence" value="ECO:0007669"/>
    <property type="project" value="UniProtKB-UniRule"/>
</dbReference>
<evidence type="ECO:0000313" key="5">
    <source>
        <dbReference type="EMBL" id="ADO22656.1"/>
    </source>
</evidence>
<dbReference type="Gene3D" id="1.10.10.60">
    <property type="entry name" value="Homeodomain-like"/>
    <property type="match status" value="1"/>
</dbReference>
<feature type="domain" description="Homeobox" evidence="4">
    <location>
        <begin position="45"/>
        <end position="107"/>
    </location>
</feature>
<gene>
    <name evidence="5" type="primary">HD60</name>
</gene>